<accession>A0A7I8KIH6</accession>
<dbReference type="Pfam" id="PF02847">
    <property type="entry name" value="MA3"/>
    <property type="match status" value="4"/>
</dbReference>
<dbReference type="GO" id="GO:0005737">
    <property type="term" value="C:cytoplasm"/>
    <property type="evidence" value="ECO:0007669"/>
    <property type="project" value="UniProtKB-SubCell"/>
</dbReference>
<comment type="similarity">
    <text evidence="2">Belongs to the PDCD4 family.</text>
</comment>
<dbReference type="EMBL" id="LR746269">
    <property type="protein sequence ID" value="CAA7397242.1"/>
    <property type="molecule type" value="Genomic_DNA"/>
</dbReference>
<evidence type="ECO:0000256" key="6">
    <source>
        <dbReference type="ARBA" id="ARBA00023242"/>
    </source>
</evidence>
<dbReference type="InterPro" id="IPR016024">
    <property type="entry name" value="ARM-type_fold"/>
</dbReference>
<dbReference type="InterPro" id="IPR003891">
    <property type="entry name" value="Initiation_fac_eIF4g_MI"/>
</dbReference>
<proteinExistence type="inferred from homology"/>
<comment type="subcellular location">
    <subcellularLocation>
        <location evidence="1">Cytoplasm</location>
    </subcellularLocation>
</comment>
<dbReference type="AlphaFoldDB" id="A0A7I8KIH6"/>
<sequence length="616" mass="68096">MSIFRFEPRDALQDGKVSAREIKKKVGVIVEEYFATDDVSSTASELQDLCCPSFHFYFVKKLVSTAMDRHEKEKEMAAVLLSIFYAAVIDPPQVYKGFTELVESCDDLHVDIPDVVDVLALFIARAVVDDILPPAFLTKQVAFLPENSKGVEALKRAEKSYLSAPLHAEIVLRRWGGSRSTTVEDMKNRIGDLLAEYLVTGDRVEACRCIKDLKVPFFHHEIVKRALILAMERREAEGLILELLKASTAEGLINSSQISKGFNRIIEAVDDLCLDIPSARELLQGLISKAASEGWLCRSSLVPLPLLPEKPLEDDATRVFKTRAAGIIQEYFLTGDILEVIGSRELGNHFSPSSAQLNAIFVKKLVTMAMDRKNREKEMASLLLTSLPFPAEDILGGFLLLVGDAEDAALDVPAIVEDLGMFLARAVVDEVLAPLHLEEIASQCGGDSAGGRALKMTRSLLSAKLAGERILRCWGGGGSSRTGWEIEDVKEKIGRLLEEYDSGGDLHEACHCIKELGMPFFHHEVVKKALVALMERKNSRRLWDLLVQCFSVGLITTDQMAKGFNRVADCIDDLALDLPSVEKQFALYVDMARHEGWLDSSFSFSSTSGSGDCILR</sequence>
<evidence type="ECO:0000256" key="2">
    <source>
        <dbReference type="ARBA" id="ARBA00005497"/>
    </source>
</evidence>
<evidence type="ECO:0000313" key="9">
    <source>
        <dbReference type="Proteomes" id="UP000663760"/>
    </source>
</evidence>
<feature type="domain" description="MI" evidence="7">
    <location>
        <begin position="185"/>
        <end position="306"/>
    </location>
</feature>
<dbReference type="SUPFAM" id="SSF48371">
    <property type="entry name" value="ARM repeat"/>
    <property type="match status" value="4"/>
</dbReference>
<evidence type="ECO:0000256" key="4">
    <source>
        <dbReference type="ARBA" id="ARBA00022737"/>
    </source>
</evidence>
<dbReference type="Proteomes" id="UP000663760">
    <property type="component" value="Chromosome 6"/>
</dbReference>
<keyword evidence="4" id="KW-0677">Repeat</keyword>
<dbReference type="GO" id="GO:0045892">
    <property type="term" value="P:negative regulation of DNA-templated transcription"/>
    <property type="evidence" value="ECO:0007669"/>
    <property type="project" value="InterPro"/>
</dbReference>
<dbReference type="OrthoDB" id="414546at2759"/>
<dbReference type="PANTHER" id="PTHR12626:SF2">
    <property type="entry name" value="MA3 DOMAIN-CONTAINING TRANSLATION REGULATORY FACTOR 2"/>
    <property type="match status" value="1"/>
</dbReference>
<evidence type="ECO:0000313" key="8">
    <source>
        <dbReference type="EMBL" id="CAA7397242.1"/>
    </source>
</evidence>
<keyword evidence="5" id="KW-0810">Translation regulation</keyword>
<organism evidence="8 9">
    <name type="scientific">Spirodela intermedia</name>
    <name type="common">Intermediate duckweed</name>
    <dbReference type="NCBI Taxonomy" id="51605"/>
    <lineage>
        <taxon>Eukaryota</taxon>
        <taxon>Viridiplantae</taxon>
        <taxon>Streptophyta</taxon>
        <taxon>Embryophyta</taxon>
        <taxon>Tracheophyta</taxon>
        <taxon>Spermatophyta</taxon>
        <taxon>Magnoliopsida</taxon>
        <taxon>Liliopsida</taxon>
        <taxon>Araceae</taxon>
        <taxon>Lemnoideae</taxon>
        <taxon>Spirodela</taxon>
    </lineage>
</organism>
<evidence type="ECO:0000256" key="1">
    <source>
        <dbReference type="ARBA" id="ARBA00004496"/>
    </source>
</evidence>
<dbReference type="InterPro" id="IPR039778">
    <property type="entry name" value="PDCD4"/>
</dbReference>
<feature type="domain" description="MI" evidence="7">
    <location>
        <begin position="319"/>
        <end position="442"/>
    </location>
</feature>
<gene>
    <name evidence="8" type="ORF">SI8410_06007907</name>
</gene>
<keyword evidence="3" id="KW-0963">Cytoplasm</keyword>
<keyword evidence="6" id="KW-0539">Nucleus</keyword>
<name>A0A7I8KIH6_SPIIN</name>
<dbReference type="PANTHER" id="PTHR12626">
    <property type="entry name" value="PROGRAMMED CELL DEATH 4"/>
    <property type="match status" value="1"/>
</dbReference>
<evidence type="ECO:0000256" key="5">
    <source>
        <dbReference type="ARBA" id="ARBA00022845"/>
    </source>
</evidence>
<protein>
    <recommendedName>
        <fullName evidence="7">MI domain-containing protein</fullName>
    </recommendedName>
</protein>
<evidence type="ECO:0000256" key="3">
    <source>
        <dbReference type="ARBA" id="ARBA00022490"/>
    </source>
</evidence>
<dbReference type="SMART" id="SM00544">
    <property type="entry name" value="MA3"/>
    <property type="match status" value="4"/>
</dbReference>
<feature type="domain" description="MI" evidence="7">
    <location>
        <begin position="21"/>
        <end position="142"/>
    </location>
</feature>
<feature type="domain" description="MI" evidence="7">
    <location>
        <begin position="488"/>
        <end position="608"/>
    </location>
</feature>
<evidence type="ECO:0000259" key="7">
    <source>
        <dbReference type="PROSITE" id="PS51366"/>
    </source>
</evidence>
<dbReference type="PROSITE" id="PS51366">
    <property type="entry name" value="MI"/>
    <property type="match status" value="4"/>
</dbReference>
<dbReference type="Gene3D" id="1.25.40.180">
    <property type="match status" value="4"/>
</dbReference>
<dbReference type="GO" id="GO:0006417">
    <property type="term" value="P:regulation of translation"/>
    <property type="evidence" value="ECO:0007669"/>
    <property type="project" value="UniProtKB-KW"/>
</dbReference>
<dbReference type="FunFam" id="1.25.40.180:FF:000009">
    <property type="entry name" value="programmed cell death protein 4"/>
    <property type="match status" value="1"/>
</dbReference>
<reference evidence="8" key="1">
    <citation type="submission" date="2020-02" db="EMBL/GenBank/DDBJ databases">
        <authorList>
            <person name="Scholz U."/>
            <person name="Mascher M."/>
            <person name="Fiebig A."/>
        </authorList>
    </citation>
    <scope>NUCLEOTIDE SEQUENCE</scope>
</reference>
<keyword evidence="9" id="KW-1185">Reference proteome</keyword>